<dbReference type="EnsemblPlants" id="LPERR10G12680.1">
    <property type="protein sequence ID" value="LPERR10G12680.1"/>
    <property type="gene ID" value="LPERR10G12680"/>
</dbReference>
<evidence type="ECO:0000256" key="1">
    <source>
        <dbReference type="SAM" id="MobiDB-lite"/>
    </source>
</evidence>
<evidence type="ECO:0000313" key="2">
    <source>
        <dbReference type="EnsemblPlants" id="LPERR10G12680.1"/>
    </source>
</evidence>
<sequence>MKWIACMNSTSRLQIGVENICSYQPLNVVIVPGQEREASASQAQSGAARDGRRRRRRSTHVRSD</sequence>
<reference evidence="2" key="3">
    <citation type="submission" date="2015-04" db="UniProtKB">
        <authorList>
            <consortium name="EnsemblPlants"/>
        </authorList>
    </citation>
    <scope>IDENTIFICATION</scope>
</reference>
<feature type="compositionally biased region" description="Low complexity" evidence="1">
    <location>
        <begin position="39"/>
        <end position="48"/>
    </location>
</feature>
<dbReference type="AlphaFoldDB" id="A0A0D9XLT6"/>
<accession>A0A0D9XLT6</accession>
<keyword evidence="3" id="KW-1185">Reference proteome</keyword>
<name>A0A0D9XLT6_9ORYZ</name>
<dbReference type="Gramene" id="LPERR10G12680.1">
    <property type="protein sequence ID" value="LPERR10G12680.1"/>
    <property type="gene ID" value="LPERR10G12680"/>
</dbReference>
<organism evidence="2 3">
    <name type="scientific">Leersia perrieri</name>
    <dbReference type="NCBI Taxonomy" id="77586"/>
    <lineage>
        <taxon>Eukaryota</taxon>
        <taxon>Viridiplantae</taxon>
        <taxon>Streptophyta</taxon>
        <taxon>Embryophyta</taxon>
        <taxon>Tracheophyta</taxon>
        <taxon>Spermatophyta</taxon>
        <taxon>Magnoliopsida</taxon>
        <taxon>Liliopsida</taxon>
        <taxon>Poales</taxon>
        <taxon>Poaceae</taxon>
        <taxon>BOP clade</taxon>
        <taxon>Oryzoideae</taxon>
        <taxon>Oryzeae</taxon>
        <taxon>Oryzinae</taxon>
        <taxon>Leersia</taxon>
    </lineage>
</organism>
<dbReference type="HOGENOM" id="CLU_2870825_0_0_1"/>
<reference evidence="2 3" key="1">
    <citation type="submission" date="2012-08" db="EMBL/GenBank/DDBJ databases">
        <title>Oryza genome evolution.</title>
        <authorList>
            <person name="Wing R.A."/>
        </authorList>
    </citation>
    <scope>NUCLEOTIDE SEQUENCE</scope>
</reference>
<evidence type="ECO:0000313" key="3">
    <source>
        <dbReference type="Proteomes" id="UP000032180"/>
    </source>
</evidence>
<feature type="compositionally biased region" description="Basic residues" evidence="1">
    <location>
        <begin position="51"/>
        <end position="64"/>
    </location>
</feature>
<proteinExistence type="predicted"/>
<reference evidence="3" key="2">
    <citation type="submission" date="2013-12" db="EMBL/GenBank/DDBJ databases">
        <authorList>
            <person name="Yu Y."/>
            <person name="Lee S."/>
            <person name="de Baynast K."/>
            <person name="Wissotski M."/>
            <person name="Liu L."/>
            <person name="Talag J."/>
            <person name="Goicoechea J."/>
            <person name="Angelova A."/>
            <person name="Jetty R."/>
            <person name="Kudrna D."/>
            <person name="Golser W."/>
            <person name="Rivera L."/>
            <person name="Zhang J."/>
            <person name="Wing R."/>
        </authorList>
    </citation>
    <scope>NUCLEOTIDE SEQUENCE</scope>
</reference>
<feature type="region of interest" description="Disordered" evidence="1">
    <location>
        <begin position="36"/>
        <end position="64"/>
    </location>
</feature>
<dbReference type="Proteomes" id="UP000032180">
    <property type="component" value="Chromosome 10"/>
</dbReference>
<protein>
    <submittedName>
        <fullName evidence="2">Uncharacterized protein</fullName>
    </submittedName>
</protein>